<dbReference type="PANTHER" id="PTHR11089">
    <property type="entry name" value="GTP-BINDING PROTEIN-RELATED"/>
    <property type="match status" value="1"/>
</dbReference>
<evidence type="ECO:0000313" key="9">
    <source>
        <dbReference type="Proteomes" id="UP000015241"/>
    </source>
</evidence>
<dbReference type="PANTHER" id="PTHR11089:SF30">
    <property type="entry name" value="GUANINE NUCLEOTIDE-BINDING PROTEIN-LIKE 3 HOMOLOG"/>
    <property type="match status" value="1"/>
</dbReference>
<evidence type="ECO:0008006" key="10">
    <source>
        <dbReference type="Google" id="ProtNLM"/>
    </source>
</evidence>
<dbReference type="Proteomes" id="UP000015241">
    <property type="component" value="Unassembled WGS sequence"/>
</dbReference>
<reference evidence="8 9" key="1">
    <citation type="journal article" date="2012" name="Science">
        <title>The Paleozoic origin of enzymatic lignin decomposition reconstructed from 31 fungal genomes.</title>
        <authorList>
            <person name="Floudas D."/>
            <person name="Binder M."/>
            <person name="Riley R."/>
            <person name="Barry K."/>
            <person name="Blanchette R.A."/>
            <person name="Henrissat B."/>
            <person name="Martinez A.T."/>
            <person name="Otillar R."/>
            <person name="Spatafora J.W."/>
            <person name="Yadav J.S."/>
            <person name="Aerts A."/>
            <person name="Benoit I."/>
            <person name="Boyd A."/>
            <person name="Carlson A."/>
            <person name="Copeland A."/>
            <person name="Coutinho P.M."/>
            <person name="de Vries R.P."/>
            <person name="Ferreira P."/>
            <person name="Findley K."/>
            <person name="Foster B."/>
            <person name="Gaskell J."/>
            <person name="Glotzer D."/>
            <person name="Gorecki P."/>
            <person name="Heitman J."/>
            <person name="Hesse C."/>
            <person name="Hori C."/>
            <person name="Igarashi K."/>
            <person name="Jurgens J.A."/>
            <person name="Kallen N."/>
            <person name="Kersten P."/>
            <person name="Kohler A."/>
            <person name="Kuees U."/>
            <person name="Kumar T.K.A."/>
            <person name="Kuo A."/>
            <person name="LaButti K."/>
            <person name="Larrondo L.F."/>
            <person name="Lindquist E."/>
            <person name="Ling A."/>
            <person name="Lombard V."/>
            <person name="Lucas S."/>
            <person name="Lundell T."/>
            <person name="Martin R."/>
            <person name="McLaughlin D.J."/>
            <person name="Morgenstern I."/>
            <person name="Morin E."/>
            <person name="Murat C."/>
            <person name="Nagy L.G."/>
            <person name="Nolan M."/>
            <person name="Ohm R.A."/>
            <person name="Patyshakuliyeva A."/>
            <person name="Rokas A."/>
            <person name="Ruiz-Duenas F.J."/>
            <person name="Sabat G."/>
            <person name="Salamov A."/>
            <person name="Samejima M."/>
            <person name="Schmutz J."/>
            <person name="Slot J.C."/>
            <person name="St John F."/>
            <person name="Stenlid J."/>
            <person name="Sun H."/>
            <person name="Sun S."/>
            <person name="Syed K."/>
            <person name="Tsang A."/>
            <person name="Wiebenga A."/>
            <person name="Young D."/>
            <person name="Pisabarro A."/>
            <person name="Eastwood D.C."/>
            <person name="Martin F."/>
            <person name="Cullen D."/>
            <person name="Grigoriev I.V."/>
            <person name="Hibbett D.S."/>
        </authorList>
    </citation>
    <scope>NUCLEOTIDE SEQUENCE</scope>
    <source>
        <strain evidence="9">FP-58527</strain>
    </source>
</reference>
<dbReference type="SUPFAM" id="SSF52540">
    <property type="entry name" value="P-loop containing nucleoside triphosphate hydrolases"/>
    <property type="match status" value="1"/>
</dbReference>
<evidence type="ECO:0000313" key="8">
    <source>
        <dbReference type="EMBL" id="EPT03129.1"/>
    </source>
</evidence>
<dbReference type="Pfam" id="PF01926">
    <property type="entry name" value="MMR_HSR1"/>
    <property type="match status" value="1"/>
</dbReference>
<keyword evidence="2" id="KW-0547">Nucleotide-binding</keyword>
<dbReference type="HOGENOM" id="CLU_011106_5_1_1"/>
<dbReference type="STRING" id="743788.S8EIH7"/>
<dbReference type="AlphaFoldDB" id="S8EIH7"/>
<feature type="compositionally biased region" description="Basic and acidic residues" evidence="5">
    <location>
        <begin position="66"/>
        <end position="85"/>
    </location>
</feature>
<feature type="compositionally biased region" description="Acidic residues" evidence="5">
    <location>
        <begin position="518"/>
        <end position="543"/>
    </location>
</feature>
<proteinExistence type="predicted"/>
<feature type="compositionally biased region" description="Low complexity" evidence="5">
    <location>
        <begin position="620"/>
        <end position="633"/>
    </location>
</feature>
<feature type="compositionally biased region" description="Acidic residues" evidence="5">
    <location>
        <begin position="487"/>
        <end position="512"/>
    </location>
</feature>
<evidence type="ECO:0000256" key="1">
    <source>
        <dbReference type="ARBA" id="ARBA00004123"/>
    </source>
</evidence>
<dbReference type="InParanoid" id="S8EIH7"/>
<dbReference type="GO" id="GO:0005730">
    <property type="term" value="C:nucleolus"/>
    <property type="evidence" value="ECO:0007669"/>
    <property type="project" value="UniProtKB-ARBA"/>
</dbReference>
<dbReference type="Gene3D" id="1.10.1580.10">
    <property type="match status" value="1"/>
</dbReference>
<feature type="region of interest" description="Disordered" evidence="5">
    <location>
        <begin position="1"/>
        <end position="117"/>
    </location>
</feature>
<evidence type="ECO:0000256" key="5">
    <source>
        <dbReference type="SAM" id="MobiDB-lite"/>
    </source>
</evidence>
<keyword evidence="4" id="KW-0539">Nucleus</keyword>
<keyword evidence="3" id="KW-0342">GTP-binding</keyword>
<dbReference type="InterPro" id="IPR050755">
    <property type="entry name" value="TRAFAC_YlqF/YawG_RiboMat"/>
</dbReference>
<dbReference type="OrthoDB" id="10266128at2759"/>
<organism evidence="8 9">
    <name type="scientific">Fomitopsis schrenkii</name>
    <name type="common">Brown rot fungus</name>
    <dbReference type="NCBI Taxonomy" id="2126942"/>
    <lineage>
        <taxon>Eukaryota</taxon>
        <taxon>Fungi</taxon>
        <taxon>Dikarya</taxon>
        <taxon>Basidiomycota</taxon>
        <taxon>Agaricomycotina</taxon>
        <taxon>Agaricomycetes</taxon>
        <taxon>Polyporales</taxon>
        <taxon>Fomitopsis</taxon>
    </lineage>
</organism>
<accession>S8EIH7</accession>
<evidence type="ECO:0000259" key="6">
    <source>
        <dbReference type="Pfam" id="PF01926"/>
    </source>
</evidence>
<name>S8EIH7_FOMSC</name>
<dbReference type="EMBL" id="KE504131">
    <property type="protein sequence ID" value="EPT03129.1"/>
    <property type="molecule type" value="Genomic_DNA"/>
</dbReference>
<evidence type="ECO:0000256" key="3">
    <source>
        <dbReference type="ARBA" id="ARBA00023134"/>
    </source>
</evidence>
<feature type="compositionally biased region" description="Polar residues" evidence="5">
    <location>
        <begin position="103"/>
        <end position="112"/>
    </location>
</feature>
<dbReference type="eggNOG" id="KOG2484">
    <property type="taxonomic scope" value="Eukaryota"/>
</dbReference>
<dbReference type="InterPro" id="IPR027417">
    <property type="entry name" value="P-loop_NTPase"/>
</dbReference>
<feature type="region of interest" description="Disordered" evidence="5">
    <location>
        <begin position="461"/>
        <end position="646"/>
    </location>
</feature>
<comment type="subcellular location">
    <subcellularLocation>
        <location evidence="1">Nucleus</location>
    </subcellularLocation>
</comment>
<evidence type="ECO:0000256" key="4">
    <source>
        <dbReference type="ARBA" id="ARBA00023242"/>
    </source>
</evidence>
<dbReference type="Gene3D" id="3.40.50.300">
    <property type="entry name" value="P-loop containing nucleotide triphosphate hydrolases"/>
    <property type="match status" value="1"/>
</dbReference>
<sequence>MPRIRKKTSRRGSTNQREKIKHKAAETRKKRKKETKKNAQWKTKSPKDPGIPNTFPYKDQILAEVAEERRKVVDEKERRKEEKKAAKAQAAAGGVEVEDVENAQENGTSSSAARGHVDTVEDDIPVLANRDLPNLRSVLKEADIVIQVLDARDPLRCRSTSLEDAVKGKKVLYVLNKIDACPREAVQEWATTLCAQHPTAVFRSASAFLPTVPESAGKGKGKERADDAWGVDSIRKVVGKWAQEKEGDSPLAVAVVGVTNVGKSSFINSLLRNATLPTYKLSAAADSPTTTVYPQETSLEIEGKTVRLIDTPGLAWQAPAELPADELERIRAKDILQRNRGRVERLKDPAPVVAELVSRAEREDLMLFYNLPAFAAGDANAFLSGVARANGLIKKGGVHDLAVASRLVLRDWSTGKFPRYTRPLGPAPLSTAVDSPAAFADVYAKNAEIIARLETRKEMRKTRGAVRMTPGEPERREVALDNLYFGPDDEGGSSDEAEDDEADDDEEVDELDDSGKEDGDDEDAVSEGESESGSEEDEEEDVEPVPAPGKRKRATAQQAPARPTKKVAFAAEPKGTKQARSAAGSKPTASRPKAKPSPEAKPATVHKKTPSVSAAIRKIANSSKKPKQASAASKDGEETYDFSKFF</sequence>
<feature type="compositionally biased region" description="Basic residues" evidence="5">
    <location>
        <begin position="1"/>
        <end position="10"/>
    </location>
</feature>
<dbReference type="Pfam" id="PF08701">
    <property type="entry name" value="GN3L_Grn1"/>
    <property type="match status" value="1"/>
</dbReference>
<protein>
    <recommendedName>
        <fullName evidence="10">CP-type G domain-containing protein</fullName>
    </recommendedName>
</protein>
<evidence type="ECO:0000259" key="7">
    <source>
        <dbReference type="Pfam" id="PF08701"/>
    </source>
</evidence>
<dbReference type="InterPro" id="IPR023179">
    <property type="entry name" value="GTP-bd_ortho_bundle_sf"/>
</dbReference>
<dbReference type="InterPro" id="IPR006073">
    <property type="entry name" value="GTP-bd"/>
</dbReference>
<gene>
    <name evidence="8" type="ORF">FOMPIDRAFT_1159202</name>
</gene>
<dbReference type="InterPro" id="IPR014813">
    <property type="entry name" value="Gnl3_N_dom"/>
</dbReference>
<evidence type="ECO:0000256" key="2">
    <source>
        <dbReference type="ARBA" id="ARBA00022741"/>
    </source>
</evidence>
<dbReference type="GO" id="GO:0005525">
    <property type="term" value="F:GTP binding"/>
    <property type="evidence" value="ECO:0007669"/>
    <property type="project" value="UniProtKB-KW"/>
</dbReference>
<keyword evidence="9" id="KW-1185">Reference proteome</keyword>
<feature type="domain" description="Guanine nucleotide-binding protein-like 3 N-terminal" evidence="7">
    <location>
        <begin position="14"/>
        <end position="89"/>
    </location>
</feature>
<feature type="domain" description="G" evidence="6">
    <location>
        <begin position="253"/>
        <end position="322"/>
    </location>
</feature>